<dbReference type="GO" id="GO:0046872">
    <property type="term" value="F:metal ion binding"/>
    <property type="evidence" value="ECO:0007669"/>
    <property type="project" value="UniProtKB-KW"/>
</dbReference>
<dbReference type="Proteomes" id="UP000557717">
    <property type="component" value="Unassembled WGS sequence"/>
</dbReference>
<dbReference type="GO" id="GO:0051539">
    <property type="term" value="F:4 iron, 4 sulfur cluster binding"/>
    <property type="evidence" value="ECO:0007669"/>
    <property type="project" value="UniProtKB-KW"/>
</dbReference>
<protein>
    <recommendedName>
        <fullName evidence="8">FAD-dependent oxidoreductase</fullName>
    </recommendedName>
</protein>
<proteinExistence type="predicted"/>
<evidence type="ECO:0000256" key="1">
    <source>
        <dbReference type="ARBA" id="ARBA00022485"/>
    </source>
</evidence>
<keyword evidence="2" id="KW-0479">Metal-binding</keyword>
<organism evidence="6 7">
    <name type="scientific">Haloferula luteola</name>
    <dbReference type="NCBI Taxonomy" id="595692"/>
    <lineage>
        <taxon>Bacteria</taxon>
        <taxon>Pseudomonadati</taxon>
        <taxon>Verrucomicrobiota</taxon>
        <taxon>Verrucomicrobiia</taxon>
        <taxon>Verrucomicrobiales</taxon>
        <taxon>Verrucomicrobiaceae</taxon>
        <taxon>Haloferula</taxon>
    </lineage>
</organism>
<evidence type="ECO:0008006" key="8">
    <source>
        <dbReference type="Google" id="ProtNLM"/>
    </source>
</evidence>
<dbReference type="RefSeq" id="WP_184020838.1">
    <property type="nucleotide sequence ID" value="NZ_JACHFD010000021.1"/>
</dbReference>
<dbReference type="EMBL" id="JACHFD010000021">
    <property type="protein sequence ID" value="MBB5353197.1"/>
    <property type="molecule type" value="Genomic_DNA"/>
</dbReference>
<evidence type="ECO:0000313" key="6">
    <source>
        <dbReference type="EMBL" id="MBB5353197.1"/>
    </source>
</evidence>
<gene>
    <name evidence="6" type="ORF">HNR46_003451</name>
</gene>
<accession>A0A840V4I7</accession>
<dbReference type="AlphaFoldDB" id="A0A840V4I7"/>
<dbReference type="InterPro" id="IPR039650">
    <property type="entry name" value="HdrA-like"/>
</dbReference>
<reference evidence="6 7" key="1">
    <citation type="submission" date="2020-08" db="EMBL/GenBank/DDBJ databases">
        <title>Genomic Encyclopedia of Type Strains, Phase IV (KMG-IV): sequencing the most valuable type-strain genomes for metagenomic binning, comparative biology and taxonomic classification.</title>
        <authorList>
            <person name="Goeker M."/>
        </authorList>
    </citation>
    <scope>NUCLEOTIDE SEQUENCE [LARGE SCALE GENOMIC DNA]</scope>
    <source>
        <strain evidence="6 7">YC6886</strain>
    </source>
</reference>
<dbReference type="GO" id="GO:0016491">
    <property type="term" value="F:oxidoreductase activity"/>
    <property type="evidence" value="ECO:0007669"/>
    <property type="project" value="UniProtKB-KW"/>
</dbReference>
<evidence type="ECO:0000256" key="2">
    <source>
        <dbReference type="ARBA" id="ARBA00022723"/>
    </source>
</evidence>
<keyword evidence="5" id="KW-0411">Iron-sulfur</keyword>
<evidence type="ECO:0000256" key="3">
    <source>
        <dbReference type="ARBA" id="ARBA00023002"/>
    </source>
</evidence>
<evidence type="ECO:0000313" key="7">
    <source>
        <dbReference type="Proteomes" id="UP000557717"/>
    </source>
</evidence>
<keyword evidence="4" id="KW-0408">Iron</keyword>
<dbReference type="PRINTS" id="PR00420">
    <property type="entry name" value="RNGMNOXGNASE"/>
</dbReference>
<evidence type="ECO:0000256" key="4">
    <source>
        <dbReference type="ARBA" id="ARBA00023004"/>
    </source>
</evidence>
<sequence length="394" mass="42009">MKVDVLVIGGGSAGLAAAVASARAGARTVLIERHGYCGGMGTASLVHTFCGLYLLDTERPVFANPGLAEEIGRRMESRTGQAAVKMGRVWVLPQHPVEFASLADELLREAGVEVLLQCESTSLMPGWEAEVMCRGRRIEIQATSVVDASGDAVAAASLQVEHALATSVKLQRPAYVCGIQGVTSPLAGLELAGRVVEGIRAGRLEKAAMGIHFRASGRPGEVFATLDLSGEEAGDYDPLEPGCLSKLEVTGRRVSMAVLQHLREKAPGWEGAFISHWPARAGVRESRRWIGEAVLTGEEVMEGRRWDDEVALASWPLELRETPRGPRLRYPAGPAGIRRGSLVAKGFDRLYVAGRCLSCDHEAQASIRVMGTCFATGEAAGLLACKSSQSISLR</sequence>
<dbReference type="Gene3D" id="3.50.50.60">
    <property type="entry name" value="FAD/NAD(P)-binding domain"/>
    <property type="match status" value="1"/>
</dbReference>
<dbReference type="PANTHER" id="PTHR43498">
    <property type="entry name" value="FERREDOXIN:COB-COM HETERODISULFIDE REDUCTASE SUBUNIT A"/>
    <property type="match status" value="1"/>
</dbReference>
<dbReference type="Pfam" id="PF12831">
    <property type="entry name" value="FAD_oxidored"/>
    <property type="match status" value="1"/>
</dbReference>
<keyword evidence="7" id="KW-1185">Reference proteome</keyword>
<dbReference type="InterPro" id="IPR036188">
    <property type="entry name" value="FAD/NAD-bd_sf"/>
</dbReference>
<comment type="caution">
    <text evidence="6">The sequence shown here is derived from an EMBL/GenBank/DDBJ whole genome shotgun (WGS) entry which is preliminary data.</text>
</comment>
<dbReference type="PANTHER" id="PTHR43498:SF1">
    <property type="entry name" value="COB--COM HETERODISULFIDE REDUCTASE IRON-SULFUR SUBUNIT A"/>
    <property type="match status" value="1"/>
</dbReference>
<dbReference type="SUPFAM" id="SSF51905">
    <property type="entry name" value="FAD/NAD(P)-binding domain"/>
    <property type="match status" value="1"/>
</dbReference>
<evidence type="ECO:0000256" key="5">
    <source>
        <dbReference type="ARBA" id="ARBA00023014"/>
    </source>
</evidence>
<keyword evidence="1" id="KW-0004">4Fe-4S</keyword>
<name>A0A840V4I7_9BACT</name>
<keyword evidence="3" id="KW-0560">Oxidoreductase</keyword>